<dbReference type="EMBL" id="AXZF01000038">
    <property type="protein sequence ID" value="ERT69055.1"/>
    <property type="molecule type" value="Genomic_DNA"/>
</dbReference>
<dbReference type="Pfam" id="PF00005">
    <property type="entry name" value="ABC_tran"/>
    <property type="match status" value="1"/>
</dbReference>
<dbReference type="Proteomes" id="UP000017081">
    <property type="component" value="Unassembled WGS sequence"/>
</dbReference>
<dbReference type="GO" id="GO:0043190">
    <property type="term" value="C:ATP-binding cassette (ABC) transporter complex"/>
    <property type="evidence" value="ECO:0007669"/>
    <property type="project" value="InterPro"/>
</dbReference>
<organism evidence="5 6">
    <name type="scientific">Cetobacterium somerae ATCC BAA-474</name>
    <dbReference type="NCBI Taxonomy" id="1319815"/>
    <lineage>
        <taxon>Bacteria</taxon>
        <taxon>Fusobacteriati</taxon>
        <taxon>Fusobacteriota</taxon>
        <taxon>Fusobacteriia</taxon>
        <taxon>Fusobacteriales</taxon>
        <taxon>Fusobacteriaceae</taxon>
        <taxon>Cetobacterium</taxon>
    </lineage>
</organism>
<keyword evidence="1" id="KW-0813">Transport</keyword>
<dbReference type="PANTHER" id="PTHR42781">
    <property type="entry name" value="SPERMIDINE/PUTRESCINE IMPORT ATP-BINDING PROTEIN POTA"/>
    <property type="match status" value="1"/>
</dbReference>
<proteinExistence type="predicted"/>
<feature type="domain" description="ABC transporter" evidence="4">
    <location>
        <begin position="6"/>
        <end position="241"/>
    </location>
</feature>
<dbReference type="Pfam" id="PF08402">
    <property type="entry name" value="TOBE_2"/>
    <property type="match status" value="1"/>
</dbReference>
<comment type="caution">
    <text evidence="5">The sequence shown here is derived from an EMBL/GenBank/DDBJ whole genome shotgun (WGS) entry which is preliminary data.</text>
</comment>
<keyword evidence="6" id="KW-1185">Reference proteome</keyword>
<dbReference type="PROSITE" id="PS50893">
    <property type="entry name" value="ABC_TRANSPORTER_2"/>
    <property type="match status" value="1"/>
</dbReference>
<evidence type="ECO:0000256" key="2">
    <source>
        <dbReference type="ARBA" id="ARBA00022741"/>
    </source>
</evidence>
<dbReference type="HOGENOM" id="CLU_000604_1_1_0"/>
<dbReference type="Gene3D" id="3.40.50.300">
    <property type="entry name" value="P-loop containing nucleotide triphosphate hydrolases"/>
    <property type="match status" value="1"/>
</dbReference>
<name>U7VBZ2_9FUSO</name>
<sequence>MGAKRVKFENLNKIFLTDDDRQVKAVDNFNLDINPGEFVCLLGPSGCGKTTTLRMLAGFEIPTDGHIYIGDENVERITPDKRDTTMVFQNYALFPHMNVFDNIAYGLKLQKLSKIEINERVNKILSLMKMEDFANRVPSQMSGGQQQRVSLARALVMEPGVLLFDEPLSNLDAKLRIHMRDEIRKIQQEVGITSIYVTHDQSEAMGLSDKIVIMKDGKIQQVGSPIEVYQRPINEFVANFIGKANIFPAIVLESSETFTIVKIYEKEYKVEHNEKLEINSTVKVLARPETILIGASEMNGLVTRSMFMGGHHEYEILIDSNFKIEVSLNNPMNKKIYKVGEKIEFGLDINSLHIIKE</sequence>
<dbReference type="InterPro" id="IPR027417">
    <property type="entry name" value="P-loop_NTPase"/>
</dbReference>
<evidence type="ECO:0000256" key="1">
    <source>
        <dbReference type="ARBA" id="ARBA00022448"/>
    </source>
</evidence>
<evidence type="ECO:0000313" key="6">
    <source>
        <dbReference type="Proteomes" id="UP000017081"/>
    </source>
</evidence>
<keyword evidence="3" id="KW-0067">ATP-binding</keyword>
<dbReference type="eggNOG" id="COG3842">
    <property type="taxonomic scope" value="Bacteria"/>
</dbReference>
<dbReference type="InterPro" id="IPR017871">
    <property type="entry name" value="ABC_transporter-like_CS"/>
</dbReference>
<dbReference type="InterPro" id="IPR050093">
    <property type="entry name" value="ABC_SmlMolc_Importer"/>
</dbReference>
<dbReference type="InterPro" id="IPR003439">
    <property type="entry name" value="ABC_transporter-like_ATP-bd"/>
</dbReference>
<dbReference type="SMART" id="SM00382">
    <property type="entry name" value="AAA"/>
    <property type="match status" value="1"/>
</dbReference>
<dbReference type="AlphaFoldDB" id="U7VBZ2"/>
<dbReference type="GO" id="GO:0005524">
    <property type="term" value="F:ATP binding"/>
    <property type="evidence" value="ECO:0007669"/>
    <property type="project" value="UniProtKB-KW"/>
</dbReference>
<accession>U7VBZ2</accession>
<dbReference type="FunFam" id="3.40.50.300:FF:000042">
    <property type="entry name" value="Maltose/maltodextrin ABC transporter, ATP-binding protein"/>
    <property type="match status" value="1"/>
</dbReference>
<dbReference type="GO" id="GO:0016887">
    <property type="term" value="F:ATP hydrolysis activity"/>
    <property type="evidence" value="ECO:0007669"/>
    <property type="project" value="InterPro"/>
</dbReference>
<evidence type="ECO:0000313" key="5">
    <source>
        <dbReference type="EMBL" id="ERT69055.1"/>
    </source>
</evidence>
<dbReference type="RefSeq" id="WP_023050562.1">
    <property type="nucleotide sequence ID" value="NZ_CP173062.2"/>
</dbReference>
<dbReference type="InterPro" id="IPR003593">
    <property type="entry name" value="AAA+_ATPase"/>
</dbReference>
<dbReference type="PATRIC" id="fig|1319815.3.peg.979"/>
<dbReference type="InterPro" id="IPR013611">
    <property type="entry name" value="Transp-assoc_OB_typ2"/>
</dbReference>
<protein>
    <recommendedName>
        <fullName evidence="4">ABC transporter domain-containing protein</fullName>
    </recommendedName>
</protein>
<dbReference type="PANTHER" id="PTHR42781:SF4">
    <property type="entry name" value="SPERMIDINE_PUTRESCINE IMPORT ATP-BINDING PROTEIN POTA"/>
    <property type="match status" value="1"/>
</dbReference>
<dbReference type="GO" id="GO:0140359">
    <property type="term" value="F:ABC-type transporter activity"/>
    <property type="evidence" value="ECO:0007669"/>
    <property type="project" value="UniProtKB-ARBA"/>
</dbReference>
<keyword evidence="2" id="KW-0547">Nucleotide-binding</keyword>
<gene>
    <name evidence="5" type="ORF">HMPREF0202_01021</name>
</gene>
<dbReference type="SUPFAM" id="SSF52540">
    <property type="entry name" value="P-loop containing nucleoside triphosphate hydrolases"/>
    <property type="match status" value="1"/>
</dbReference>
<dbReference type="Gene3D" id="2.40.50.100">
    <property type="match status" value="1"/>
</dbReference>
<reference evidence="5 6" key="1">
    <citation type="submission" date="2013-08" db="EMBL/GenBank/DDBJ databases">
        <authorList>
            <person name="Weinstock G."/>
            <person name="Sodergren E."/>
            <person name="Wylie T."/>
            <person name="Fulton L."/>
            <person name="Fulton R."/>
            <person name="Fronick C."/>
            <person name="O'Laughlin M."/>
            <person name="Godfrey J."/>
            <person name="Miner T."/>
            <person name="Herter B."/>
            <person name="Appelbaum E."/>
            <person name="Cordes M."/>
            <person name="Lek S."/>
            <person name="Wollam A."/>
            <person name="Pepin K.H."/>
            <person name="Palsikar V.B."/>
            <person name="Mitreva M."/>
            <person name="Wilson R.K."/>
        </authorList>
    </citation>
    <scope>NUCLEOTIDE SEQUENCE [LARGE SCALE GENOMIC DNA]</scope>
    <source>
        <strain evidence="5 6">ATCC BAA-474</strain>
    </source>
</reference>
<dbReference type="InterPro" id="IPR008995">
    <property type="entry name" value="Mo/tungstate-bd_C_term_dom"/>
</dbReference>
<dbReference type="STRING" id="1319815.HMPREF0202_01021"/>
<dbReference type="PROSITE" id="PS00211">
    <property type="entry name" value="ABC_TRANSPORTER_1"/>
    <property type="match status" value="1"/>
</dbReference>
<evidence type="ECO:0000256" key="3">
    <source>
        <dbReference type="ARBA" id="ARBA00022840"/>
    </source>
</evidence>
<evidence type="ECO:0000259" key="4">
    <source>
        <dbReference type="PROSITE" id="PS50893"/>
    </source>
</evidence>
<dbReference type="SUPFAM" id="SSF50331">
    <property type="entry name" value="MOP-like"/>
    <property type="match status" value="1"/>
</dbReference>